<reference evidence="2" key="1">
    <citation type="submission" date="2023-08" db="EMBL/GenBank/DDBJ databases">
        <title>Black Yeasts Isolated from many extreme environments.</title>
        <authorList>
            <person name="Coleine C."/>
            <person name="Stajich J.E."/>
            <person name="Selbmann L."/>
        </authorList>
    </citation>
    <scope>NUCLEOTIDE SEQUENCE</scope>
    <source>
        <strain evidence="2">CCFEE 5810</strain>
    </source>
</reference>
<dbReference type="Pfam" id="PF14479">
    <property type="entry name" value="HeLo"/>
    <property type="match status" value="1"/>
</dbReference>
<evidence type="ECO:0000313" key="2">
    <source>
        <dbReference type="EMBL" id="KAK5703282.1"/>
    </source>
</evidence>
<dbReference type="InterPro" id="IPR038305">
    <property type="entry name" value="HeLo_sf"/>
</dbReference>
<dbReference type="EMBL" id="JAVRQU010000005">
    <property type="protein sequence ID" value="KAK5703282.1"/>
    <property type="molecule type" value="Genomic_DNA"/>
</dbReference>
<comment type="caution">
    <text evidence="2">The sequence shown here is derived from an EMBL/GenBank/DDBJ whole genome shotgun (WGS) entry which is preliminary data.</text>
</comment>
<evidence type="ECO:0000259" key="1">
    <source>
        <dbReference type="Pfam" id="PF14479"/>
    </source>
</evidence>
<dbReference type="InterPro" id="IPR029498">
    <property type="entry name" value="HeLo_dom"/>
</dbReference>
<gene>
    <name evidence="2" type="ORF">LTR97_004231</name>
</gene>
<evidence type="ECO:0000313" key="3">
    <source>
        <dbReference type="Proteomes" id="UP001310594"/>
    </source>
</evidence>
<dbReference type="AlphaFoldDB" id="A0AAN7VTZ1"/>
<proteinExistence type="predicted"/>
<protein>
    <recommendedName>
        <fullName evidence="1">Prion-inhibition and propagation HeLo domain-containing protein</fullName>
    </recommendedName>
</protein>
<organism evidence="2 3">
    <name type="scientific">Elasticomyces elasticus</name>
    <dbReference type="NCBI Taxonomy" id="574655"/>
    <lineage>
        <taxon>Eukaryota</taxon>
        <taxon>Fungi</taxon>
        <taxon>Dikarya</taxon>
        <taxon>Ascomycota</taxon>
        <taxon>Pezizomycotina</taxon>
        <taxon>Dothideomycetes</taxon>
        <taxon>Dothideomycetidae</taxon>
        <taxon>Mycosphaerellales</taxon>
        <taxon>Teratosphaeriaceae</taxon>
        <taxon>Elasticomyces</taxon>
    </lineage>
</organism>
<name>A0AAN7VTZ1_9PEZI</name>
<dbReference type="Proteomes" id="UP001310594">
    <property type="component" value="Unassembled WGS sequence"/>
</dbReference>
<feature type="domain" description="Prion-inhibition and propagation HeLo" evidence="1">
    <location>
        <begin position="6"/>
        <end position="238"/>
    </location>
</feature>
<sequence>MAEVAGLVLGALPLFNVVVEDINYIQIGRDFTGRLETTNVRLSNARLQLLRWGETVREVEQRMDNTARTESITHANATVKCLHTLLEQGRQKVNHYGGADSNVPWEKAIPSSGDQDQHAAKCCEGMDKLCTTYMRQLKINGGEQRKSSEQLQPTPIIKTVFNKDMFRRRSSTDTKVHDRGASVRDKARWALFDEPMFASLMDRITKLFSDLERSFPAAQTVRLKLAADKVEQLKAEIADKICEYLEKRDDALARVLDDSRSAAKGASKEDAVTRVVNNFNGANNGGSQVGSMNVNGDFKFTCSRE</sequence>
<accession>A0AAN7VTZ1</accession>
<dbReference type="Gene3D" id="1.20.120.1020">
    <property type="entry name" value="Prion-inhibition and propagation, HeLo domain"/>
    <property type="match status" value="1"/>
</dbReference>